<comment type="similarity">
    <text evidence="2">Belongs to the TonB family.</text>
</comment>
<feature type="domain" description="TonB C-terminal" evidence="12">
    <location>
        <begin position="194"/>
        <end position="291"/>
    </location>
</feature>
<evidence type="ECO:0000313" key="13">
    <source>
        <dbReference type="EMBL" id="MDI1229938.1"/>
    </source>
</evidence>
<keyword evidence="7" id="KW-0653">Protein transport</keyword>
<evidence type="ECO:0000256" key="2">
    <source>
        <dbReference type="ARBA" id="ARBA00006555"/>
    </source>
</evidence>
<evidence type="ECO:0000256" key="3">
    <source>
        <dbReference type="ARBA" id="ARBA00022448"/>
    </source>
</evidence>
<keyword evidence="14" id="KW-1185">Reference proteome</keyword>
<comment type="subcellular location">
    <subcellularLocation>
        <location evidence="1">Cell inner membrane</location>
        <topology evidence="1">Single-pass membrane protein</topology>
        <orientation evidence="1">Periplasmic side</orientation>
    </subcellularLocation>
</comment>
<dbReference type="GO" id="GO:0055085">
    <property type="term" value="P:transmembrane transport"/>
    <property type="evidence" value="ECO:0007669"/>
    <property type="project" value="InterPro"/>
</dbReference>
<proteinExistence type="inferred from homology"/>
<dbReference type="GO" id="GO:0015031">
    <property type="term" value="P:protein transport"/>
    <property type="evidence" value="ECO:0007669"/>
    <property type="project" value="UniProtKB-KW"/>
</dbReference>
<dbReference type="InterPro" id="IPR006260">
    <property type="entry name" value="TonB/TolA_C"/>
</dbReference>
<evidence type="ECO:0000256" key="8">
    <source>
        <dbReference type="ARBA" id="ARBA00022989"/>
    </source>
</evidence>
<keyword evidence="9 11" id="KW-0472">Membrane</keyword>
<dbReference type="GO" id="GO:0098797">
    <property type="term" value="C:plasma membrane protein complex"/>
    <property type="evidence" value="ECO:0007669"/>
    <property type="project" value="TreeGrafter"/>
</dbReference>
<evidence type="ECO:0000256" key="7">
    <source>
        <dbReference type="ARBA" id="ARBA00022927"/>
    </source>
</evidence>
<evidence type="ECO:0000256" key="11">
    <source>
        <dbReference type="SAM" id="Phobius"/>
    </source>
</evidence>
<dbReference type="GO" id="GO:0031992">
    <property type="term" value="F:energy transducer activity"/>
    <property type="evidence" value="ECO:0007669"/>
    <property type="project" value="TreeGrafter"/>
</dbReference>
<dbReference type="NCBIfam" id="TIGR01352">
    <property type="entry name" value="tonB_Cterm"/>
    <property type="match status" value="1"/>
</dbReference>
<dbReference type="PANTHER" id="PTHR33446:SF11">
    <property type="entry name" value="TONB3"/>
    <property type="match status" value="1"/>
</dbReference>
<evidence type="ECO:0000256" key="5">
    <source>
        <dbReference type="ARBA" id="ARBA00022519"/>
    </source>
</evidence>
<gene>
    <name evidence="13" type="ORF">PSU93_02170</name>
</gene>
<dbReference type="InterPro" id="IPR037682">
    <property type="entry name" value="TonB_C"/>
</dbReference>
<evidence type="ECO:0000256" key="4">
    <source>
        <dbReference type="ARBA" id="ARBA00022475"/>
    </source>
</evidence>
<keyword evidence="3" id="KW-0813">Transport</keyword>
<dbReference type="Gene3D" id="3.30.1150.10">
    <property type="match status" value="1"/>
</dbReference>
<dbReference type="AlphaFoldDB" id="A0AA43Q1C2"/>
<dbReference type="PANTHER" id="PTHR33446">
    <property type="entry name" value="PROTEIN TONB-RELATED"/>
    <property type="match status" value="1"/>
</dbReference>
<feature type="compositionally biased region" description="Basic and acidic residues" evidence="10">
    <location>
        <begin position="108"/>
        <end position="117"/>
    </location>
</feature>
<accession>A0AA43Q1C2</accession>
<feature type="region of interest" description="Disordered" evidence="10">
    <location>
        <begin position="78"/>
        <end position="150"/>
    </location>
</feature>
<dbReference type="SUPFAM" id="SSF74653">
    <property type="entry name" value="TolA/TonB C-terminal domain"/>
    <property type="match status" value="1"/>
</dbReference>
<protein>
    <submittedName>
        <fullName evidence="13">TonB family protein</fullName>
    </submittedName>
</protein>
<dbReference type="Pfam" id="PF03544">
    <property type="entry name" value="TonB_C"/>
    <property type="match status" value="1"/>
</dbReference>
<evidence type="ECO:0000256" key="6">
    <source>
        <dbReference type="ARBA" id="ARBA00022692"/>
    </source>
</evidence>
<comment type="caution">
    <text evidence="13">The sequence shown here is derived from an EMBL/GenBank/DDBJ whole genome shotgun (WGS) entry which is preliminary data.</text>
</comment>
<evidence type="ECO:0000313" key="14">
    <source>
        <dbReference type="Proteomes" id="UP001160519"/>
    </source>
</evidence>
<sequence>MSTHQPIFDPPAELSTNDSLLIALFVAAVIHVVIGLGINFTAPQPAQVSRAIDITLVNIPTPKVPEKATFLAPENQLGAGEQSKKPKQPPPQQLPSQGKNQPKQLKKSVAEHSEPKVAKKLITQKKAEKKIVTASKPDTKHPAEKHPQLSPELLQQQIAQLGTEIRLNQQSAEQTKIKFVNSVSAHKYVAAQYMKDWESKVERTGNLNYPEVAIKKNFSGILTMDVGIKADGSIYSIRINQSSGNPALDEAAKRIVRMSAPFAPLPADLLKELDVLVITRVWKFSDESGMTSR</sequence>
<dbReference type="Proteomes" id="UP001160519">
    <property type="component" value="Unassembled WGS sequence"/>
</dbReference>
<feature type="transmembrane region" description="Helical" evidence="11">
    <location>
        <begin position="20"/>
        <end position="40"/>
    </location>
</feature>
<keyword evidence="8 11" id="KW-1133">Transmembrane helix</keyword>
<name>A0AA43Q1C2_9GAMM</name>
<keyword evidence="5" id="KW-0997">Cell inner membrane</keyword>
<feature type="compositionally biased region" description="Basic and acidic residues" evidence="10">
    <location>
        <begin position="125"/>
        <end position="147"/>
    </location>
</feature>
<keyword evidence="6 11" id="KW-0812">Transmembrane</keyword>
<reference evidence="13" key="1">
    <citation type="submission" date="2023-01" db="EMBL/GenBank/DDBJ databases">
        <title>Biogeochemical cycle of methane in antarctic sediments.</title>
        <authorList>
            <person name="Roldan D.M."/>
            <person name="Menes R.J."/>
        </authorList>
    </citation>
    <scope>NUCLEOTIDE SEQUENCE [LARGE SCALE GENOMIC DNA]</scope>
    <source>
        <strain evidence="13">K-2018 MAG008</strain>
    </source>
</reference>
<keyword evidence="4" id="KW-1003">Cell membrane</keyword>
<dbReference type="InterPro" id="IPR051045">
    <property type="entry name" value="TonB-dependent_transducer"/>
</dbReference>
<evidence type="ECO:0000256" key="1">
    <source>
        <dbReference type="ARBA" id="ARBA00004383"/>
    </source>
</evidence>
<evidence type="ECO:0000256" key="10">
    <source>
        <dbReference type="SAM" id="MobiDB-lite"/>
    </source>
</evidence>
<dbReference type="EMBL" id="JAQSDF010000003">
    <property type="protein sequence ID" value="MDI1229938.1"/>
    <property type="molecule type" value="Genomic_DNA"/>
</dbReference>
<organism evidence="13 14">
    <name type="scientific">Candidatus Methylobacter titanis</name>
    <dbReference type="NCBI Taxonomy" id="3053457"/>
    <lineage>
        <taxon>Bacteria</taxon>
        <taxon>Pseudomonadati</taxon>
        <taxon>Pseudomonadota</taxon>
        <taxon>Gammaproteobacteria</taxon>
        <taxon>Methylococcales</taxon>
        <taxon>Methylococcaceae</taxon>
        <taxon>Methylobacter</taxon>
    </lineage>
</organism>
<evidence type="ECO:0000256" key="9">
    <source>
        <dbReference type="ARBA" id="ARBA00023136"/>
    </source>
</evidence>
<dbReference type="PROSITE" id="PS52015">
    <property type="entry name" value="TONB_CTD"/>
    <property type="match status" value="1"/>
</dbReference>
<evidence type="ECO:0000259" key="12">
    <source>
        <dbReference type="PROSITE" id="PS52015"/>
    </source>
</evidence>